<accession>A0A6P1D552</accession>
<dbReference type="AlphaFoldDB" id="A0A6P1D552"/>
<evidence type="ECO:0000313" key="1">
    <source>
        <dbReference type="EMBL" id="NEW45178.1"/>
    </source>
</evidence>
<organism evidence="1 2">
    <name type="scientific">Nocardia cyriacigeorgica</name>
    <dbReference type="NCBI Taxonomy" id="135487"/>
    <lineage>
        <taxon>Bacteria</taxon>
        <taxon>Bacillati</taxon>
        <taxon>Actinomycetota</taxon>
        <taxon>Actinomycetes</taxon>
        <taxon>Mycobacteriales</taxon>
        <taxon>Nocardiaceae</taxon>
        <taxon>Nocardia</taxon>
    </lineage>
</organism>
<dbReference type="RefSeq" id="WP_163828909.1">
    <property type="nucleotide sequence ID" value="NZ_JAAGUZ010000027.1"/>
</dbReference>
<evidence type="ECO:0000313" key="2">
    <source>
        <dbReference type="Proteomes" id="UP000468928"/>
    </source>
</evidence>
<comment type="caution">
    <text evidence="1">The sequence shown here is derived from an EMBL/GenBank/DDBJ whole genome shotgun (WGS) entry which is preliminary data.</text>
</comment>
<gene>
    <name evidence="1" type="ORF">GV789_12030</name>
</gene>
<protein>
    <submittedName>
        <fullName evidence="1">Uncharacterized protein</fullName>
    </submittedName>
</protein>
<dbReference type="Proteomes" id="UP000468928">
    <property type="component" value="Unassembled WGS sequence"/>
</dbReference>
<name>A0A6P1D552_9NOCA</name>
<dbReference type="EMBL" id="JAAGUZ010000027">
    <property type="protein sequence ID" value="NEW45178.1"/>
    <property type="molecule type" value="Genomic_DNA"/>
</dbReference>
<proteinExistence type="predicted"/>
<reference evidence="1 2" key="1">
    <citation type="submission" date="2020-01" db="EMBL/GenBank/DDBJ databases">
        <title>Genetics and antimicrobial susceptibilities of Nocardia species isolated from the soil; a comparison with species isolated from humans.</title>
        <authorList>
            <person name="Carrasco G."/>
            <person name="Monzon S."/>
            <person name="Sansegundo M."/>
            <person name="Garcia E."/>
            <person name="Garrido N."/>
            <person name="Medina M.J."/>
            <person name="Villalon P."/>
            <person name="Ramirez-Arocha A.C."/>
            <person name="Jimenez P."/>
            <person name="Cuesta I."/>
            <person name="Valdezate S."/>
        </authorList>
    </citation>
    <scope>NUCLEOTIDE SEQUENCE [LARGE SCALE GENOMIC DNA]</scope>
    <source>
        <strain evidence="1 2">CNM20110639</strain>
    </source>
</reference>
<sequence length="65" mass="6450">MIGGAGDLPTPGVLALRAEAWAARDVRGGPTITTDGFGVAWWRPPADGAGPVLVSGQMPGSGAHV</sequence>